<dbReference type="AlphaFoldDB" id="A0A392V2F0"/>
<dbReference type="Proteomes" id="UP000265520">
    <property type="component" value="Unassembled WGS sequence"/>
</dbReference>
<accession>A0A392V2F0</accession>
<reference evidence="1 2" key="1">
    <citation type="journal article" date="2018" name="Front. Plant Sci.">
        <title>Red Clover (Trifolium pratense) and Zigzag Clover (T. medium) - A Picture of Genomic Similarities and Differences.</title>
        <authorList>
            <person name="Dluhosova J."/>
            <person name="Istvanek J."/>
            <person name="Nedelnik J."/>
            <person name="Repkova J."/>
        </authorList>
    </citation>
    <scope>NUCLEOTIDE SEQUENCE [LARGE SCALE GENOMIC DNA]</scope>
    <source>
        <strain evidence="2">cv. 10/8</strain>
        <tissue evidence="1">Leaf</tissue>
    </source>
</reference>
<evidence type="ECO:0000313" key="2">
    <source>
        <dbReference type="Proteomes" id="UP000265520"/>
    </source>
</evidence>
<proteinExistence type="predicted"/>
<name>A0A392V2F0_9FABA</name>
<organism evidence="1 2">
    <name type="scientific">Trifolium medium</name>
    <dbReference type="NCBI Taxonomy" id="97028"/>
    <lineage>
        <taxon>Eukaryota</taxon>
        <taxon>Viridiplantae</taxon>
        <taxon>Streptophyta</taxon>
        <taxon>Embryophyta</taxon>
        <taxon>Tracheophyta</taxon>
        <taxon>Spermatophyta</taxon>
        <taxon>Magnoliopsida</taxon>
        <taxon>eudicotyledons</taxon>
        <taxon>Gunneridae</taxon>
        <taxon>Pentapetalae</taxon>
        <taxon>rosids</taxon>
        <taxon>fabids</taxon>
        <taxon>Fabales</taxon>
        <taxon>Fabaceae</taxon>
        <taxon>Papilionoideae</taxon>
        <taxon>50 kb inversion clade</taxon>
        <taxon>NPAAA clade</taxon>
        <taxon>Hologalegina</taxon>
        <taxon>IRL clade</taxon>
        <taxon>Trifolieae</taxon>
        <taxon>Trifolium</taxon>
    </lineage>
</organism>
<evidence type="ECO:0000313" key="1">
    <source>
        <dbReference type="EMBL" id="MCI81135.1"/>
    </source>
</evidence>
<dbReference type="EMBL" id="LXQA011011643">
    <property type="protein sequence ID" value="MCI81135.1"/>
    <property type="molecule type" value="Genomic_DNA"/>
</dbReference>
<comment type="caution">
    <text evidence="1">The sequence shown here is derived from an EMBL/GenBank/DDBJ whole genome shotgun (WGS) entry which is preliminary data.</text>
</comment>
<sequence>MQGYFGIKITPLGANMVLMEEQEEGELQALHDDAKDWLAQWFSLNHGNPVVSITKG</sequence>
<feature type="non-terminal residue" evidence="1">
    <location>
        <position position="56"/>
    </location>
</feature>
<keyword evidence="2" id="KW-1185">Reference proteome</keyword>
<protein>
    <submittedName>
        <fullName evidence="1">Uncharacterized protein</fullName>
    </submittedName>
</protein>